<feature type="transmembrane region" description="Helical" evidence="11">
    <location>
        <begin position="76"/>
        <end position="97"/>
    </location>
</feature>
<feature type="transmembrane region" description="Helical" evidence="11">
    <location>
        <begin position="104"/>
        <end position="123"/>
    </location>
</feature>
<feature type="domain" description="ABC transmembrane type-1" evidence="12">
    <location>
        <begin position="160"/>
        <end position="352"/>
    </location>
</feature>
<sequence>MTEVLLAPTSPRPDAEHVAPRDWTAIARKSKLARRVRLGLLLVFLTVCSLPVILPYFWMFMISFTAKLGEPESGSMWISCAILGPLVLSYGAAHMLLKTTRARIITGSVMALIAVALLVYFIGGEFHFFNYRFLVTPDLVEGTLGKGTAGGQFPWVWEAFGNSLLLAGAQTLIVVIVSTLAGYYLSRFAFVGRAGFLQSLLVLQAFPAMTLIIPIFLISHYAGLLNTLVAPMLVITALELPFFIFIMKGFFDAVPWDIEMSALVDGASRKQAFAKVILPQVRVGMMAIAIFAFIKGWEEYIFVSSLRTGSSYWVMSLYLYYVSEDVMGVDYGLVAAVGVFYLLPALLLYVFTQKYLTQMSVGGIKG</sequence>
<evidence type="ECO:0000259" key="12">
    <source>
        <dbReference type="PROSITE" id="PS50928"/>
    </source>
</evidence>
<evidence type="ECO:0000256" key="3">
    <source>
        <dbReference type="ARBA" id="ARBA00009047"/>
    </source>
</evidence>
<keyword evidence="6" id="KW-0762">Sugar transport</keyword>
<dbReference type="OrthoDB" id="9804370at2"/>
<evidence type="ECO:0000256" key="6">
    <source>
        <dbReference type="ARBA" id="ARBA00022597"/>
    </source>
</evidence>
<dbReference type="GO" id="GO:0042956">
    <property type="term" value="P:maltodextrin transmembrane transport"/>
    <property type="evidence" value="ECO:0007669"/>
    <property type="project" value="TreeGrafter"/>
</dbReference>
<dbReference type="EMBL" id="LMCB01000022">
    <property type="protein sequence ID" value="KZL18389.1"/>
    <property type="molecule type" value="Genomic_DNA"/>
</dbReference>
<evidence type="ECO:0000256" key="2">
    <source>
        <dbReference type="ARBA" id="ARBA00004651"/>
    </source>
</evidence>
<dbReference type="PANTHER" id="PTHR32243:SF50">
    <property type="entry name" value="MALTOSE_MALTODEXTRIN TRANSPORT SYSTEM PERMEASE PROTEIN MALG"/>
    <property type="match status" value="1"/>
</dbReference>
<dbReference type="PATRIC" id="fig|989403.3.peg.2795"/>
<evidence type="ECO:0000256" key="8">
    <source>
        <dbReference type="ARBA" id="ARBA00022989"/>
    </source>
</evidence>
<feature type="transmembrane region" description="Helical" evidence="11">
    <location>
        <begin position="272"/>
        <end position="294"/>
    </location>
</feature>
<dbReference type="Pfam" id="PF00528">
    <property type="entry name" value="BPD_transp_1"/>
    <property type="match status" value="1"/>
</dbReference>
<keyword evidence="14" id="KW-1185">Reference proteome</keyword>
<dbReference type="STRING" id="989403.SAMN05421798_11729"/>
<dbReference type="PANTHER" id="PTHR32243">
    <property type="entry name" value="MALTOSE TRANSPORT SYSTEM PERMEASE-RELATED"/>
    <property type="match status" value="1"/>
</dbReference>
<comment type="function">
    <text evidence="1">Part of the ABC transporter complex MalEFGK involved in maltose/maltodextrin import. Probably responsible for the translocation of the substrate across the membrane.</text>
</comment>
<organism evidence="13 14">
    <name type="scientific">Pseudovibrio axinellae</name>
    <dbReference type="NCBI Taxonomy" id="989403"/>
    <lineage>
        <taxon>Bacteria</taxon>
        <taxon>Pseudomonadati</taxon>
        <taxon>Pseudomonadota</taxon>
        <taxon>Alphaproteobacteria</taxon>
        <taxon>Hyphomicrobiales</taxon>
        <taxon>Stappiaceae</taxon>
        <taxon>Pseudovibrio</taxon>
    </lineage>
</organism>
<gene>
    <name evidence="13" type="primary">ycjP_1</name>
    <name evidence="13" type="ORF">PsAD2_02613</name>
</gene>
<keyword evidence="5" id="KW-1003">Cell membrane</keyword>
<evidence type="ECO:0000256" key="9">
    <source>
        <dbReference type="ARBA" id="ARBA00023136"/>
    </source>
</evidence>
<accession>A0A165Y343</accession>
<evidence type="ECO:0000256" key="1">
    <source>
        <dbReference type="ARBA" id="ARBA00002264"/>
    </source>
</evidence>
<dbReference type="Proteomes" id="UP000076577">
    <property type="component" value="Unassembled WGS sequence"/>
</dbReference>
<keyword evidence="4 11" id="KW-0813">Transport</keyword>
<keyword evidence="7 11" id="KW-0812">Transmembrane</keyword>
<feature type="transmembrane region" description="Helical" evidence="11">
    <location>
        <begin position="38"/>
        <end position="64"/>
    </location>
</feature>
<name>A0A165Y343_9HYPH</name>
<dbReference type="InterPro" id="IPR000515">
    <property type="entry name" value="MetI-like"/>
</dbReference>
<dbReference type="RefSeq" id="WP_074882311.1">
    <property type="nucleotide sequence ID" value="NZ_FOFM01000017.1"/>
</dbReference>
<dbReference type="InterPro" id="IPR050901">
    <property type="entry name" value="BP-dep_ABC_trans_perm"/>
</dbReference>
<evidence type="ECO:0000256" key="4">
    <source>
        <dbReference type="ARBA" id="ARBA00022448"/>
    </source>
</evidence>
<dbReference type="CDD" id="cd06261">
    <property type="entry name" value="TM_PBP2"/>
    <property type="match status" value="1"/>
</dbReference>
<dbReference type="GO" id="GO:0015423">
    <property type="term" value="F:ABC-type maltose transporter activity"/>
    <property type="evidence" value="ECO:0007669"/>
    <property type="project" value="TreeGrafter"/>
</dbReference>
<comment type="subcellular location">
    <subcellularLocation>
        <location evidence="2 11">Cell membrane</location>
        <topology evidence="2 11">Multi-pass membrane protein</topology>
    </subcellularLocation>
</comment>
<protein>
    <recommendedName>
        <fullName evidence="10">Maltose/maltodextrin transport system permease protein MalG</fullName>
    </recommendedName>
</protein>
<feature type="transmembrane region" description="Helical" evidence="11">
    <location>
        <begin position="228"/>
        <end position="251"/>
    </location>
</feature>
<dbReference type="AlphaFoldDB" id="A0A165Y343"/>
<evidence type="ECO:0000313" key="13">
    <source>
        <dbReference type="EMBL" id="KZL18389.1"/>
    </source>
</evidence>
<comment type="caution">
    <text evidence="13">The sequence shown here is derived from an EMBL/GenBank/DDBJ whole genome shotgun (WGS) entry which is preliminary data.</text>
</comment>
<dbReference type="GO" id="GO:0005886">
    <property type="term" value="C:plasma membrane"/>
    <property type="evidence" value="ECO:0007669"/>
    <property type="project" value="UniProtKB-SubCell"/>
</dbReference>
<feature type="transmembrane region" description="Helical" evidence="11">
    <location>
        <begin position="197"/>
        <end position="222"/>
    </location>
</feature>
<feature type="transmembrane region" description="Helical" evidence="11">
    <location>
        <begin position="333"/>
        <end position="351"/>
    </location>
</feature>
<dbReference type="SUPFAM" id="SSF161098">
    <property type="entry name" value="MetI-like"/>
    <property type="match status" value="1"/>
</dbReference>
<evidence type="ECO:0000256" key="10">
    <source>
        <dbReference type="ARBA" id="ARBA00041109"/>
    </source>
</evidence>
<evidence type="ECO:0000313" key="14">
    <source>
        <dbReference type="Proteomes" id="UP000076577"/>
    </source>
</evidence>
<reference evidence="13 14" key="1">
    <citation type="journal article" date="2016" name="Front. Microbiol.">
        <title>Comparative Genomic Analysis Reveals a Diverse Repertoire of Genes Involved in Prokaryote-Eukaryote Interactions within the Pseudovibrio Genus.</title>
        <authorList>
            <person name="Romano S."/>
            <person name="Fernandez-Guerra A."/>
            <person name="Reen F.J."/>
            <person name="Glockner F.O."/>
            <person name="Crowley S.P."/>
            <person name="O'Sullivan O."/>
            <person name="Cotter P.D."/>
            <person name="Adams C."/>
            <person name="Dobson A.D."/>
            <person name="O'Gara F."/>
        </authorList>
    </citation>
    <scope>NUCLEOTIDE SEQUENCE [LARGE SCALE GENOMIC DNA]</scope>
    <source>
        <strain evidence="13 14">Ad2</strain>
    </source>
</reference>
<keyword evidence="9 11" id="KW-0472">Membrane</keyword>
<dbReference type="PROSITE" id="PS50928">
    <property type="entry name" value="ABC_TM1"/>
    <property type="match status" value="1"/>
</dbReference>
<evidence type="ECO:0000256" key="5">
    <source>
        <dbReference type="ARBA" id="ARBA00022475"/>
    </source>
</evidence>
<dbReference type="Gene3D" id="1.10.3720.10">
    <property type="entry name" value="MetI-like"/>
    <property type="match status" value="1"/>
</dbReference>
<proteinExistence type="inferred from homology"/>
<feature type="transmembrane region" description="Helical" evidence="11">
    <location>
        <begin position="164"/>
        <end position="185"/>
    </location>
</feature>
<evidence type="ECO:0000256" key="11">
    <source>
        <dbReference type="RuleBase" id="RU363032"/>
    </source>
</evidence>
<dbReference type="InterPro" id="IPR035906">
    <property type="entry name" value="MetI-like_sf"/>
</dbReference>
<keyword evidence="8 11" id="KW-1133">Transmembrane helix</keyword>
<evidence type="ECO:0000256" key="7">
    <source>
        <dbReference type="ARBA" id="ARBA00022692"/>
    </source>
</evidence>
<comment type="similarity">
    <text evidence="3">Belongs to the binding-protein-dependent transport system permease family. MalFG subfamily.</text>
</comment>